<keyword evidence="2" id="KW-1185">Reference proteome</keyword>
<comment type="caution">
    <text evidence="1">The sequence shown here is derived from an EMBL/GenBank/DDBJ whole genome shotgun (WGS) entry which is preliminary data.</text>
</comment>
<evidence type="ECO:0000313" key="2">
    <source>
        <dbReference type="Proteomes" id="UP000019666"/>
    </source>
</evidence>
<dbReference type="Proteomes" id="UP000019666">
    <property type="component" value="Unassembled WGS sequence"/>
</dbReference>
<dbReference type="HOGENOM" id="CLU_3221575_0_0_5"/>
<sequence length="44" mass="5206">MRWNRHLRPPYVNAFCERLHGFSAAARPPASIVMLRRHTTRMSN</sequence>
<dbReference type="AlphaFoldDB" id="A0A017HL91"/>
<proteinExistence type="predicted"/>
<evidence type="ECO:0000313" key="1">
    <source>
        <dbReference type="EMBL" id="EYD75111.1"/>
    </source>
</evidence>
<dbReference type="EMBL" id="AOSK01000092">
    <property type="protein sequence ID" value="EYD75111.1"/>
    <property type="molecule type" value="Genomic_DNA"/>
</dbReference>
<organism evidence="1 2">
    <name type="scientific">Rubellimicrobium mesophilum DSM 19309</name>
    <dbReference type="NCBI Taxonomy" id="442562"/>
    <lineage>
        <taxon>Bacteria</taxon>
        <taxon>Pseudomonadati</taxon>
        <taxon>Pseudomonadota</taxon>
        <taxon>Alphaproteobacteria</taxon>
        <taxon>Rhodobacterales</taxon>
        <taxon>Roseobacteraceae</taxon>
        <taxon>Rubellimicrobium</taxon>
    </lineage>
</organism>
<dbReference type="STRING" id="442562.Rumeso_03319"/>
<gene>
    <name evidence="1" type="ORF">Rumeso_03319</name>
</gene>
<reference evidence="1 2" key="1">
    <citation type="submission" date="2013-02" db="EMBL/GenBank/DDBJ databases">
        <authorList>
            <person name="Fiebig A."/>
            <person name="Goeker M."/>
            <person name="Klenk H.-P.P."/>
        </authorList>
    </citation>
    <scope>NUCLEOTIDE SEQUENCE [LARGE SCALE GENOMIC DNA]</scope>
    <source>
        <strain evidence="1 2">DSM 19309</strain>
    </source>
</reference>
<name>A0A017HL91_9RHOB</name>
<protein>
    <submittedName>
        <fullName evidence="1">Uncharacterized protein</fullName>
    </submittedName>
</protein>
<accession>A0A017HL91</accession>